<proteinExistence type="predicted"/>
<reference evidence="2" key="1">
    <citation type="submission" date="2011-01" db="EMBL/GenBank/DDBJ databases">
        <title>The Genome Sequence of Nematocida parisii strain ERTm3.</title>
        <authorList>
            <consortium name="The Broad Institute Genome Sequencing Platform"/>
            <consortium name="The Broad Institute Genome Sequencing Center for Infectious Disease"/>
            <person name="Cuomo C."/>
            <person name="Troemel E."/>
            <person name="Young S.K."/>
            <person name="Zeng Q."/>
            <person name="Gargeya S."/>
            <person name="Fitzgerald M."/>
            <person name="Haas B."/>
            <person name="Abouelleil A."/>
            <person name="Alvarado L."/>
            <person name="Arachchi H.M."/>
            <person name="Berlin A."/>
            <person name="Chapman S.B."/>
            <person name="Gearin G."/>
            <person name="Goldberg J."/>
            <person name="Griggs A."/>
            <person name="Gujja S."/>
            <person name="Hansen M."/>
            <person name="Heiman D."/>
            <person name="Howarth C."/>
            <person name="Larimer J."/>
            <person name="Lui A."/>
            <person name="MacDonald P.J.P."/>
            <person name="McCowen C."/>
            <person name="Montmayeur A."/>
            <person name="Murphy C."/>
            <person name="Neiman D."/>
            <person name="Pearson M."/>
            <person name="Priest M."/>
            <person name="Roberts A."/>
            <person name="Saif S."/>
            <person name="Shea T."/>
            <person name="Sisk P."/>
            <person name="Stolte C."/>
            <person name="Sykes S."/>
            <person name="Wortman J."/>
            <person name="Nusbaum C."/>
            <person name="Birren B."/>
        </authorList>
    </citation>
    <scope>NUCLEOTIDE SEQUENCE</scope>
    <source>
        <strain evidence="2">ERTm3</strain>
    </source>
</reference>
<gene>
    <name evidence="2" type="ORF">NEQG_02633</name>
</gene>
<dbReference type="Proteomes" id="UP000002872">
    <property type="component" value="Unassembled WGS sequence"/>
</dbReference>
<protein>
    <submittedName>
        <fullName evidence="2">Uncharacterized protein</fullName>
    </submittedName>
</protein>
<keyword evidence="1" id="KW-0472">Membrane</keyword>
<dbReference type="AlphaFoldDB" id="I3ED79"/>
<dbReference type="OrthoDB" id="2197284at2759"/>
<sequence>MHAQEGLDAHNNICSQKCSKKTNDLDKNVSTDDRGNYEGSFNNVDSVITIDNPATVEVQGRQGDVEECASSLYEQVFSKLDTEERAGRLVCFIEKAKYFYKHFVIPADFIFSLIYCLFMTIALIRFIARHGGVSAIYLFMPRYMNYAVVCIVSAGIALYVYSLFQYSTHMGINSKQALRSYKKRIEVYFYILVVHLLLYVMASIFLSTFICVHVFSAAFIMLKFFFLLLGVGDYWFAPYPQQPRVPFFNPFTTVRGILYFAAYYTHNIVLCIVSGLILCKVETIIGDDSFCLCYCI</sequence>
<keyword evidence="1" id="KW-0812">Transmembrane</keyword>
<name>I3ED79_NEMP3</name>
<feature type="transmembrane region" description="Helical" evidence="1">
    <location>
        <begin position="257"/>
        <end position="278"/>
    </location>
</feature>
<evidence type="ECO:0000313" key="2">
    <source>
        <dbReference type="EMBL" id="EIJ87176.1"/>
    </source>
</evidence>
<feature type="transmembrane region" description="Helical" evidence="1">
    <location>
        <begin position="103"/>
        <end position="128"/>
    </location>
</feature>
<dbReference type="VEuPathDB" id="MicrosporidiaDB:NEQG_02633"/>
<keyword evidence="3" id="KW-1185">Reference proteome</keyword>
<feature type="transmembrane region" description="Helical" evidence="1">
    <location>
        <begin position="212"/>
        <end position="236"/>
    </location>
</feature>
<feature type="transmembrane region" description="Helical" evidence="1">
    <location>
        <begin position="185"/>
        <end position="206"/>
    </location>
</feature>
<evidence type="ECO:0000313" key="3">
    <source>
        <dbReference type="Proteomes" id="UP000002872"/>
    </source>
</evidence>
<accession>I3ED79</accession>
<keyword evidence="1" id="KW-1133">Transmembrane helix</keyword>
<organism evidence="2 3">
    <name type="scientific">Nematocida parisii (strain ERTm3)</name>
    <name type="common">Nematode killer fungus</name>
    <dbReference type="NCBI Taxonomy" id="935791"/>
    <lineage>
        <taxon>Eukaryota</taxon>
        <taxon>Fungi</taxon>
        <taxon>Fungi incertae sedis</taxon>
        <taxon>Microsporidia</taxon>
        <taxon>Nematocida</taxon>
    </lineage>
</organism>
<dbReference type="EMBL" id="GL870885">
    <property type="protein sequence ID" value="EIJ87176.1"/>
    <property type="molecule type" value="Genomic_DNA"/>
</dbReference>
<dbReference type="InParanoid" id="I3ED79"/>
<feature type="transmembrane region" description="Helical" evidence="1">
    <location>
        <begin position="143"/>
        <end position="164"/>
    </location>
</feature>
<dbReference type="HOGENOM" id="CLU_940376_0_0_1"/>
<evidence type="ECO:0000256" key="1">
    <source>
        <dbReference type="SAM" id="Phobius"/>
    </source>
</evidence>